<gene>
    <name evidence="2" type="ORF">FHR34_007354</name>
</gene>
<evidence type="ECO:0000313" key="2">
    <source>
        <dbReference type="EMBL" id="MBB4928259.1"/>
    </source>
</evidence>
<evidence type="ECO:0000313" key="3">
    <source>
        <dbReference type="Proteomes" id="UP000540506"/>
    </source>
</evidence>
<dbReference type="Pfam" id="PF19054">
    <property type="entry name" value="DUF5753"/>
    <property type="match status" value="1"/>
</dbReference>
<name>A0A7W7W000_KITKI</name>
<keyword evidence="3" id="KW-1185">Reference proteome</keyword>
<sequence length="193" mass="21311">MTMASTSRLGAVQQLYLDLARHAKDYRGYHAEVLWGDVQTEAYMRVLFARHAAVEPVSEAEIEEAVQARLVRADLLLEGTRSYRVVIWEPALHVPLGGTEVMRDQLTHLLDRLDTLGLRLGVLPLGTEPVAGLSAGFSIYNGLRVEVDSLAGRQDISDLGHVAKFTRAFEVLAGAALYGDDARRLITGIRDRM</sequence>
<evidence type="ECO:0000259" key="1">
    <source>
        <dbReference type="Pfam" id="PF19054"/>
    </source>
</evidence>
<dbReference type="AlphaFoldDB" id="A0A7W7W000"/>
<reference evidence="2 3" key="1">
    <citation type="submission" date="2020-08" db="EMBL/GenBank/DDBJ databases">
        <title>Sequencing the genomes of 1000 actinobacteria strains.</title>
        <authorList>
            <person name="Klenk H.-P."/>
        </authorList>
    </citation>
    <scope>NUCLEOTIDE SEQUENCE [LARGE SCALE GENOMIC DNA]</scope>
    <source>
        <strain evidence="2 3">DSM 41654</strain>
    </source>
</reference>
<feature type="domain" description="DUF5753" evidence="1">
    <location>
        <begin position="14"/>
        <end position="187"/>
    </location>
</feature>
<dbReference type="EMBL" id="JACHJV010000002">
    <property type="protein sequence ID" value="MBB4928259.1"/>
    <property type="molecule type" value="Genomic_DNA"/>
</dbReference>
<comment type="caution">
    <text evidence="2">The sequence shown here is derived from an EMBL/GenBank/DDBJ whole genome shotgun (WGS) entry which is preliminary data.</text>
</comment>
<dbReference type="Proteomes" id="UP000540506">
    <property type="component" value="Unassembled WGS sequence"/>
</dbReference>
<accession>A0A7W7W000</accession>
<dbReference type="InterPro" id="IPR043917">
    <property type="entry name" value="DUF5753"/>
</dbReference>
<proteinExistence type="predicted"/>
<organism evidence="2 3">
    <name type="scientific">Kitasatospora kifunensis</name>
    <name type="common">Streptomyces kifunensis</name>
    <dbReference type="NCBI Taxonomy" id="58351"/>
    <lineage>
        <taxon>Bacteria</taxon>
        <taxon>Bacillati</taxon>
        <taxon>Actinomycetota</taxon>
        <taxon>Actinomycetes</taxon>
        <taxon>Kitasatosporales</taxon>
        <taxon>Streptomycetaceae</taxon>
        <taxon>Kitasatospora</taxon>
    </lineage>
</organism>
<protein>
    <recommendedName>
        <fullName evidence="1">DUF5753 domain-containing protein</fullName>
    </recommendedName>
</protein>
<dbReference type="RefSeq" id="WP_184945265.1">
    <property type="nucleotide sequence ID" value="NZ_JACHJV010000002.1"/>
</dbReference>